<proteinExistence type="predicted"/>
<evidence type="ECO:0000313" key="2">
    <source>
        <dbReference type="EMBL" id="THU90115.1"/>
    </source>
</evidence>
<feature type="region of interest" description="Disordered" evidence="1">
    <location>
        <begin position="867"/>
        <end position="909"/>
    </location>
</feature>
<dbReference type="AlphaFoldDB" id="A0A4V4HE83"/>
<organism evidence="2 3">
    <name type="scientific">Dendrothele bispora (strain CBS 962.96)</name>
    <dbReference type="NCBI Taxonomy" id="1314807"/>
    <lineage>
        <taxon>Eukaryota</taxon>
        <taxon>Fungi</taxon>
        <taxon>Dikarya</taxon>
        <taxon>Basidiomycota</taxon>
        <taxon>Agaricomycotina</taxon>
        <taxon>Agaricomycetes</taxon>
        <taxon>Agaricomycetidae</taxon>
        <taxon>Agaricales</taxon>
        <taxon>Agaricales incertae sedis</taxon>
        <taxon>Dendrothele</taxon>
    </lineage>
</organism>
<sequence>MSVFQVQDIVEQIASYAPSLTAICNFALINKVCHLAAMTETRARIREVVAVRFMPEALFWEFLTLLGQLDSVVTGYVICAMWSDAGVSCEMERVESSVKVLCPVGSGSIWQNFFIAHGFVKVVGVEQRMESHVASMVTLKAEGCEGQIIIQESKTRSALTVLLAYSSTSDRRGINSNYVFDLHSAMTIAGGKISERSKLCDIQCVGEWATMNPKVHRAITKAGGENDTVVYKSSPRFFRYRIGEEKEGDVLGFPEHSLAHFWTVNGKCRSRGCYWFSRRFYPIRSSFVVETIEDVTWLSKCLGSMQTPRGILYGVQTQGPIIVPLPTITQRPVASQYMEIRYDIWFNCPTYPKVANKEGKEYIPVWKGNILAVFIDDDDDIMEITEWHVKRASSINVATSALYSNQNCPSPMSEIHTNELYCEVVDVYAADPARHKMAAGVSAVLLVSSAQEERARAHFDMLIGRAVRVSIVDDLRSFGSAYIAGSWYPALEFLVPEITEFDWTPEVENEVKKVERHEPSSKFHHSLYSHHNRVSKAITTEAQVVIRYHESYDSEKIRFYVVDYIKVIRNGINWFTMSRIPRLLEVPAYPKIIELSELAIQREVVFSEEEARAKKGKQQEARGKEKEDDATTLIGEDPSNFGKWSPAGTKVTVVGANSQKPVMTMTIPFAPPGMHSNTAAVGDSSSNGTMEMTPNAMSGSQDGSSVNERMDSFPAQFNENDHTSHNAYVDRKSEGTVQENRPVRSGNIGISNGKDRYNQESDTNLFTGHFFVGGQDISTMGGTRYHSIDPTTSMEGDPRLRAISSYSSTSVFPASLNLENEPGRYGAMTDIDKERYGMAGTGLQAGAALMQPTQTGDRKTGRGIVGLAEGKTMTAGNSSETNERSGKRKRPVFIYYDPASSSQTKRPRQ</sequence>
<name>A0A4V4HE83_DENBC</name>
<feature type="compositionally biased region" description="Basic and acidic residues" evidence="1">
    <location>
        <begin position="611"/>
        <end position="629"/>
    </location>
</feature>
<evidence type="ECO:0000256" key="1">
    <source>
        <dbReference type="SAM" id="MobiDB-lite"/>
    </source>
</evidence>
<evidence type="ECO:0000313" key="3">
    <source>
        <dbReference type="Proteomes" id="UP000297245"/>
    </source>
</evidence>
<feature type="region of interest" description="Disordered" evidence="1">
    <location>
        <begin position="611"/>
        <end position="641"/>
    </location>
</feature>
<keyword evidence="3" id="KW-1185">Reference proteome</keyword>
<accession>A0A4V4HE83</accession>
<gene>
    <name evidence="2" type="ORF">K435DRAFT_864594</name>
</gene>
<protein>
    <submittedName>
        <fullName evidence="2">Uncharacterized protein</fullName>
    </submittedName>
</protein>
<dbReference type="Proteomes" id="UP000297245">
    <property type="component" value="Unassembled WGS sequence"/>
</dbReference>
<reference evidence="2 3" key="1">
    <citation type="journal article" date="2019" name="Nat. Ecol. Evol.">
        <title>Megaphylogeny resolves global patterns of mushroom evolution.</title>
        <authorList>
            <person name="Varga T."/>
            <person name="Krizsan K."/>
            <person name="Foldi C."/>
            <person name="Dima B."/>
            <person name="Sanchez-Garcia M."/>
            <person name="Sanchez-Ramirez S."/>
            <person name="Szollosi G.J."/>
            <person name="Szarkandi J.G."/>
            <person name="Papp V."/>
            <person name="Albert L."/>
            <person name="Andreopoulos W."/>
            <person name="Angelini C."/>
            <person name="Antonin V."/>
            <person name="Barry K.W."/>
            <person name="Bougher N.L."/>
            <person name="Buchanan P."/>
            <person name="Buyck B."/>
            <person name="Bense V."/>
            <person name="Catcheside P."/>
            <person name="Chovatia M."/>
            <person name="Cooper J."/>
            <person name="Damon W."/>
            <person name="Desjardin D."/>
            <person name="Finy P."/>
            <person name="Geml J."/>
            <person name="Haridas S."/>
            <person name="Hughes K."/>
            <person name="Justo A."/>
            <person name="Karasinski D."/>
            <person name="Kautmanova I."/>
            <person name="Kiss B."/>
            <person name="Kocsube S."/>
            <person name="Kotiranta H."/>
            <person name="LaButti K.M."/>
            <person name="Lechner B.E."/>
            <person name="Liimatainen K."/>
            <person name="Lipzen A."/>
            <person name="Lukacs Z."/>
            <person name="Mihaltcheva S."/>
            <person name="Morgado L.N."/>
            <person name="Niskanen T."/>
            <person name="Noordeloos M.E."/>
            <person name="Ohm R.A."/>
            <person name="Ortiz-Santana B."/>
            <person name="Ovrebo C."/>
            <person name="Racz N."/>
            <person name="Riley R."/>
            <person name="Savchenko A."/>
            <person name="Shiryaev A."/>
            <person name="Soop K."/>
            <person name="Spirin V."/>
            <person name="Szebenyi C."/>
            <person name="Tomsovsky M."/>
            <person name="Tulloss R.E."/>
            <person name="Uehling J."/>
            <person name="Grigoriev I.V."/>
            <person name="Vagvolgyi C."/>
            <person name="Papp T."/>
            <person name="Martin F.M."/>
            <person name="Miettinen O."/>
            <person name="Hibbett D.S."/>
            <person name="Nagy L.G."/>
        </authorList>
    </citation>
    <scope>NUCLEOTIDE SEQUENCE [LARGE SCALE GENOMIC DNA]</scope>
    <source>
        <strain evidence="2 3">CBS 962.96</strain>
    </source>
</reference>
<feature type="compositionally biased region" description="Polar residues" evidence="1">
    <location>
        <begin position="899"/>
        <end position="909"/>
    </location>
</feature>
<feature type="region of interest" description="Disordered" evidence="1">
    <location>
        <begin position="735"/>
        <end position="756"/>
    </location>
</feature>
<dbReference type="EMBL" id="ML179345">
    <property type="protein sequence ID" value="THU90115.1"/>
    <property type="molecule type" value="Genomic_DNA"/>
</dbReference>